<name>A0A845L8P8_9FIRM</name>
<dbReference type="PIRSF" id="PIRSF002845">
    <property type="entry name" value="Ttrprl_mtas_MazG"/>
    <property type="match status" value="1"/>
</dbReference>
<feature type="region of interest" description="Disordered" evidence="1">
    <location>
        <begin position="242"/>
        <end position="268"/>
    </location>
</feature>
<evidence type="ECO:0000259" key="3">
    <source>
        <dbReference type="Pfam" id="PF03819"/>
    </source>
</evidence>
<comment type="caution">
    <text evidence="4">The sequence shown here is derived from an EMBL/GenBank/DDBJ whole genome shotgun (WGS) entry which is preliminary data.</text>
</comment>
<dbReference type="Pfam" id="PF03819">
    <property type="entry name" value="MazG"/>
    <property type="match status" value="2"/>
</dbReference>
<evidence type="ECO:0000313" key="4">
    <source>
        <dbReference type="EMBL" id="MZP29301.1"/>
    </source>
</evidence>
<dbReference type="GO" id="GO:0046081">
    <property type="term" value="P:dUTP catabolic process"/>
    <property type="evidence" value="ECO:0007669"/>
    <property type="project" value="TreeGrafter"/>
</dbReference>
<dbReference type="InterPro" id="IPR024180">
    <property type="entry name" value="Tetrapyrrole_Mease/MazG_pred"/>
</dbReference>
<dbReference type="CDD" id="cd11529">
    <property type="entry name" value="NTP-PPase_MazG_Cterm"/>
    <property type="match status" value="1"/>
</dbReference>
<evidence type="ECO:0000259" key="2">
    <source>
        <dbReference type="Pfam" id="PF00590"/>
    </source>
</evidence>
<dbReference type="SUPFAM" id="SSF101386">
    <property type="entry name" value="all-alpha NTP pyrophosphatases"/>
    <property type="match status" value="2"/>
</dbReference>
<dbReference type="GO" id="GO:0008168">
    <property type="term" value="F:methyltransferase activity"/>
    <property type="evidence" value="ECO:0007669"/>
    <property type="project" value="InterPro"/>
</dbReference>
<dbReference type="CDD" id="cd11723">
    <property type="entry name" value="YabN_N_like"/>
    <property type="match status" value="1"/>
</dbReference>
<gene>
    <name evidence="4" type="primary">mazG</name>
    <name evidence="4" type="ORF">GTO91_06215</name>
</gene>
<dbReference type="InterPro" id="IPR011551">
    <property type="entry name" value="NTP_PyrPHydrolase_MazG"/>
</dbReference>
<dbReference type="Pfam" id="PF00590">
    <property type="entry name" value="TP_methylase"/>
    <property type="match status" value="1"/>
</dbReference>
<reference evidence="4 5" key="1">
    <citation type="submission" date="2020-01" db="EMBL/GenBank/DDBJ databases">
        <title>Whole-genome sequence of Heliobacterium undosum DSM 13378.</title>
        <authorList>
            <person name="Kyndt J.A."/>
            <person name="Meyer T.E."/>
        </authorList>
    </citation>
    <scope>NUCLEOTIDE SEQUENCE [LARGE SCALE GENOMIC DNA]</scope>
    <source>
        <strain evidence="4 5">DSM 13378</strain>
    </source>
</reference>
<dbReference type="InterPro" id="IPR000878">
    <property type="entry name" value="4pyrrol_Mease"/>
</dbReference>
<dbReference type="InterPro" id="IPR048011">
    <property type="entry name" value="NTP-PPase_MazG-like_C"/>
</dbReference>
<dbReference type="CDD" id="cd11528">
    <property type="entry name" value="NTP-PPase_MazG_Nterm"/>
    <property type="match status" value="1"/>
</dbReference>
<dbReference type="GO" id="GO:0046047">
    <property type="term" value="P:TTP catabolic process"/>
    <property type="evidence" value="ECO:0007669"/>
    <property type="project" value="TreeGrafter"/>
</dbReference>
<dbReference type="SUPFAM" id="SSF53790">
    <property type="entry name" value="Tetrapyrrole methylase"/>
    <property type="match status" value="1"/>
</dbReference>
<feature type="domain" description="NTP pyrophosphohydrolase MazG-like" evidence="3">
    <location>
        <begin position="296"/>
        <end position="369"/>
    </location>
</feature>
<dbReference type="GO" id="GO:0046076">
    <property type="term" value="P:dTTP catabolic process"/>
    <property type="evidence" value="ECO:0007669"/>
    <property type="project" value="TreeGrafter"/>
</dbReference>
<dbReference type="AlphaFoldDB" id="A0A845L8P8"/>
<dbReference type="InterPro" id="IPR048015">
    <property type="entry name" value="NTP-PPase_MazG-like_N"/>
</dbReference>
<keyword evidence="4" id="KW-0378">Hydrolase</keyword>
<dbReference type="NCBIfam" id="TIGR00444">
    <property type="entry name" value="mazG"/>
    <property type="match status" value="1"/>
</dbReference>
<dbReference type="GO" id="GO:0006950">
    <property type="term" value="P:response to stress"/>
    <property type="evidence" value="ECO:0007669"/>
    <property type="project" value="UniProtKB-ARBA"/>
</dbReference>
<feature type="domain" description="Tetrapyrrole methylase" evidence="2">
    <location>
        <begin position="20"/>
        <end position="222"/>
    </location>
</feature>
<feature type="domain" description="NTP pyrophosphohydrolase MazG-like" evidence="3">
    <location>
        <begin position="438"/>
        <end position="513"/>
    </location>
</feature>
<dbReference type="GO" id="GO:0046061">
    <property type="term" value="P:dATP catabolic process"/>
    <property type="evidence" value="ECO:0007669"/>
    <property type="project" value="TreeGrafter"/>
</dbReference>
<dbReference type="InterPro" id="IPR004518">
    <property type="entry name" value="MazG-like_dom"/>
</dbReference>
<accession>A0A845L8P8</accession>
<protein>
    <submittedName>
        <fullName evidence="4">Nucleoside triphosphate pyrophosphohydrolase</fullName>
        <ecNumber evidence="4">3.6.1.9</ecNumber>
    </submittedName>
</protein>
<dbReference type="InterPro" id="IPR014777">
    <property type="entry name" value="4pyrrole_Mease_sub1"/>
</dbReference>
<proteinExistence type="predicted"/>
<dbReference type="NCBIfam" id="NF007113">
    <property type="entry name" value="PRK09562.1"/>
    <property type="match status" value="1"/>
</dbReference>
<dbReference type="FunFam" id="1.10.287.1080:FF:000001">
    <property type="entry name" value="Nucleoside triphosphate pyrophosphohydrolase"/>
    <property type="match status" value="1"/>
</dbReference>
<dbReference type="Gene3D" id="1.10.287.1080">
    <property type="entry name" value="MazG-like"/>
    <property type="match status" value="2"/>
</dbReference>
<dbReference type="GO" id="GO:0047429">
    <property type="term" value="F:nucleoside triphosphate diphosphatase activity"/>
    <property type="evidence" value="ECO:0007669"/>
    <property type="project" value="UniProtKB-EC"/>
</dbReference>
<keyword evidence="5" id="KW-1185">Reference proteome</keyword>
<feature type="compositionally biased region" description="Low complexity" evidence="1">
    <location>
        <begin position="257"/>
        <end position="266"/>
    </location>
</feature>
<dbReference type="PANTHER" id="PTHR30522">
    <property type="entry name" value="NUCLEOSIDE TRIPHOSPHATE PYROPHOSPHOHYDROLASE"/>
    <property type="match status" value="1"/>
</dbReference>
<dbReference type="InterPro" id="IPR035996">
    <property type="entry name" value="4pyrrol_Methylase_sf"/>
</dbReference>
<dbReference type="EMBL" id="WXEY01000004">
    <property type="protein sequence ID" value="MZP29301.1"/>
    <property type="molecule type" value="Genomic_DNA"/>
</dbReference>
<dbReference type="EC" id="3.6.1.9" evidence="4"/>
<dbReference type="GO" id="GO:0046052">
    <property type="term" value="P:UTP catabolic process"/>
    <property type="evidence" value="ECO:0007669"/>
    <property type="project" value="TreeGrafter"/>
</dbReference>
<evidence type="ECO:0000256" key="1">
    <source>
        <dbReference type="SAM" id="MobiDB-lite"/>
    </source>
</evidence>
<sequence>MSEENMRQNISVNESKEPVITVVGLGAGDPGHLTRAGWEALRRADRLFLRTAIHPTVPSLKEAGLVFETFDPLYESAESFDDLYSEIASRLIKTAESGPITFAVPGHPRVGEKAVALLLEEARRRNWSVEVIPGVSFLEALYTAVGFDPARGLTVLDGLDLAPEDLDGRRATVITQVYAQRIASDVKLTLMELYGDEHPVTVIRAAGVAGEERIAEIPLYELDRLDWVDHLTSVYVPPLSAADAEASENSEKRSEAPSEPSSGAPADRQVDYALDPLVEVMDRLLAPGGCPWDREQSHQSLKPYLLEEAYEVLEAIDLGDDGKLKEELGDVLLQVVFHGLIAEGEGRFRISEIVETITEKMVRRHPHVFADTKVADAGEVLVNWEAIKAKEKGDKPSRSPSGIDRISTAMPSLLRAEKVQKKAARFGFDWPDEQGPLAKVQEEWEELLEAAGYGRLDGGFDSAGSRERDIARLRDELGDLLFAVVNVSRFLQINPEEALQRTVDKFIRRFRHVEDCCRRDGREMARCAIEELDVYWEEAKARERQT</sequence>
<evidence type="ECO:0000313" key="5">
    <source>
        <dbReference type="Proteomes" id="UP000463470"/>
    </source>
</evidence>
<dbReference type="PANTHER" id="PTHR30522:SF0">
    <property type="entry name" value="NUCLEOSIDE TRIPHOSPHATE PYROPHOSPHOHYDROLASE"/>
    <property type="match status" value="1"/>
</dbReference>
<dbReference type="OrthoDB" id="9808939at2"/>
<dbReference type="InterPro" id="IPR035013">
    <property type="entry name" value="YabN_N"/>
</dbReference>
<dbReference type="Gene3D" id="3.40.1010.10">
    <property type="entry name" value="Cobalt-precorrin-4 Transmethylase, Domain 1"/>
    <property type="match status" value="1"/>
</dbReference>
<dbReference type="Proteomes" id="UP000463470">
    <property type="component" value="Unassembled WGS sequence"/>
</dbReference>
<organism evidence="4 5">
    <name type="scientific">Heliomicrobium undosum</name>
    <dbReference type="NCBI Taxonomy" id="121734"/>
    <lineage>
        <taxon>Bacteria</taxon>
        <taxon>Bacillati</taxon>
        <taxon>Bacillota</taxon>
        <taxon>Clostridia</taxon>
        <taxon>Eubacteriales</taxon>
        <taxon>Heliobacteriaceae</taxon>
        <taxon>Heliomicrobium</taxon>
    </lineage>
</organism>
<dbReference type="GO" id="GO:0006203">
    <property type="term" value="P:dGTP catabolic process"/>
    <property type="evidence" value="ECO:0007669"/>
    <property type="project" value="TreeGrafter"/>
</dbReference>